<comment type="caution">
    <text evidence="2">The sequence shown here is derived from an EMBL/GenBank/DDBJ whole genome shotgun (WGS) entry which is preliminary data.</text>
</comment>
<keyword evidence="3" id="KW-1185">Reference proteome</keyword>
<proteinExistence type="predicted"/>
<gene>
    <name evidence="2" type="ORF">DERYTH_LOCUS19999</name>
</gene>
<feature type="compositionally biased region" description="Acidic residues" evidence="1">
    <location>
        <begin position="125"/>
        <end position="139"/>
    </location>
</feature>
<evidence type="ECO:0000313" key="3">
    <source>
        <dbReference type="Proteomes" id="UP000789405"/>
    </source>
</evidence>
<evidence type="ECO:0000313" key="2">
    <source>
        <dbReference type="EMBL" id="CAG8783854.1"/>
    </source>
</evidence>
<accession>A0A9N9JMF2</accession>
<evidence type="ECO:0000256" key="1">
    <source>
        <dbReference type="SAM" id="MobiDB-lite"/>
    </source>
</evidence>
<reference evidence="2" key="1">
    <citation type="submission" date="2021-06" db="EMBL/GenBank/DDBJ databases">
        <authorList>
            <person name="Kallberg Y."/>
            <person name="Tangrot J."/>
            <person name="Rosling A."/>
        </authorList>
    </citation>
    <scope>NUCLEOTIDE SEQUENCE</scope>
    <source>
        <strain evidence="2">MA453B</strain>
    </source>
</reference>
<dbReference type="Proteomes" id="UP000789405">
    <property type="component" value="Unassembled WGS sequence"/>
</dbReference>
<feature type="region of interest" description="Disordered" evidence="1">
    <location>
        <begin position="91"/>
        <end position="139"/>
    </location>
</feature>
<name>A0A9N9JMF2_9GLOM</name>
<dbReference type="AlphaFoldDB" id="A0A9N9JMF2"/>
<organism evidence="2 3">
    <name type="scientific">Dentiscutata erythropus</name>
    <dbReference type="NCBI Taxonomy" id="1348616"/>
    <lineage>
        <taxon>Eukaryota</taxon>
        <taxon>Fungi</taxon>
        <taxon>Fungi incertae sedis</taxon>
        <taxon>Mucoromycota</taxon>
        <taxon>Glomeromycotina</taxon>
        <taxon>Glomeromycetes</taxon>
        <taxon>Diversisporales</taxon>
        <taxon>Gigasporaceae</taxon>
        <taxon>Dentiscutata</taxon>
    </lineage>
</organism>
<protein>
    <submittedName>
        <fullName evidence="2">24882_t:CDS:1</fullName>
    </submittedName>
</protein>
<dbReference type="EMBL" id="CAJVPY010022844">
    <property type="protein sequence ID" value="CAG8783854.1"/>
    <property type="molecule type" value="Genomic_DNA"/>
</dbReference>
<sequence>MDLFAIKFVKNPIYNRKPLNKYTEKGRQIICSSYQRTLSNRHLINYHTSIEIKRYRDRISFYTGQPISTSNYLIQPFPNVKQVTQGVTEETRSEIQVDDVAEGTRLGIQDDVTEETEPVENLAESSEESFEESSDDEES</sequence>